<protein>
    <recommendedName>
        <fullName evidence="5">Phenoloxidase-activating factor 2</fullName>
    </recommendedName>
    <alternativeName>
        <fullName evidence="6">Prophenoloxidase-activating factor II</fullName>
    </alternativeName>
</protein>
<dbReference type="EMBL" id="JAUDFV010000173">
    <property type="protein sequence ID" value="KAL2711734.1"/>
    <property type="molecule type" value="Genomic_DNA"/>
</dbReference>
<evidence type="ECO:0000256" key="3">
    <source>
        <dbReference type="ARBA" id="ARBA00023157"/>
    </source>
</evidence>
<feature type="signal peptide" evidence="7">
    <location>
        <begin position="1"/>
        <end position="20"/>
    </location>
</feature>
<evidence type="ECO:0000256" key="2">
    <source>
        <dbReference type="ARBA" id="ARBA00022525"/>
    </source>
</evidence>
<keyword evidence="3" id="KW-1015">Disulfide bond</keyword>
<name>A0ABD1ZTP0_VESSQ</name>
<feature type="chain" id="PRO_5044854377" description="Phenoloxidase-activating factor 2" evidence="7">
    <location>
        <begin position="21"/>
        <end position="344"/>
    </location>
</feature>
<dbReference type="InterPro" id="IPR043504">
    <property type="entry name" value="Peptidase_S1_PA_chymotrypsin"/>
</dbReference>
<dbReference type="Gene3D" id="2.40.10.10">
    <property type="entry name" value="Trypsin-like serine proteases"/>
    <property type="match status" value="1"/>
</dbReference>
<gene>
    <name evidence="9" type="ORF">V1478_018755</name>
</gene>
<dbReference type="Proteomes" id="UP001607302">
    <property type="component" value="Unassembled WGS sequence"/>
</dbReference>
<proteinExistence type="inferred from homology"/>
<evidence type="ECO:0000313" key="9">
    <source>
        <dbReference type="EMBL" id="KAL2711734.1"/>
    </source>
</evidence>
<dbReference type="FunFam" id="2.40.10.10:FF:000038">
    <property type="entry name" value="Serine protease"/>
    <property type="match status" value="1"/>
</dbReference>
<keyword evidence="10" id="KW-1185">Reference proteome</keyword>
<comment type="caution">
    <text evidence="9">The sequence shown here is derived from an EMBL/GenBank/DDBJ whole genome shotgun (WGS) entry which is preliminary data.</text>
</comment>
<evidence type="ECO:0000313" key="10">
    <source>
        <dbReference type="Proteomes" id="UP001607302"/>
    </source>
</evidence>
<reference evidence="9 10" key="1">
    <citation type="journal article" date="2024" name="Ann. Entomol. Soc. Am.">
        <title>Genomic analyses of the southern and eastern yellowjacket wasps (Hymenoptera: Vespidae) reveal evolutionary signatures of social life.</title>
        <authorList>
            <person name="Catto M.A."/>
            <person name="Caine P.B."/>
            <person name="Orr S.E."/>
            <person name="Hunt B.G."/>
            <person name="Goodisman M.A.D."/>
        </authorList>
    </citation>
    <scope>NUCLEOTIDE SEQUENCE [LARGE SCALE GENOMIC DNA]</scope>
    <source>
        <strain evidence="9">233</strain>
        <tissue evidence="9">Head and thorax</tissue>
    </source>
</reference>
<dbReference type="InterPro" id="IPR001314">
    <property type="entry name" value="Peptidase_S1A"/>
</dbReference>
<dbReference type="SMART" id="SM00020">
    <property type="entry name" value="Tryp_SPc"/>
    <property type="match status" value="1"/>
</dbReference>
<evidence type="ECO:0000256" key="4">
    <source>
        <dbReference type="ARBA" id="ARBA00024195"/>
    </source>
</evidence>
<evidence type="ECO:0000256" key="5">
    <source>
        <dbReference type="ARBA" id="ARBA00068096"/>
    </source>
</evidence>
<sequence>MYNFFYILMIICFIQKCVKAQTNTIVFDGTTTTNTMPPTSTTTAGCRCVAAGTCNVGGNNGIDIRIVNTGMICSGGLIYCCTSGSIIDASCGVRKIPLTTQPEGVASYGEYPWQAALLTSSNSYIGSGALINANHVLTVAHKVTPYLTGGLKVRLGEWNGQSSSETYPYKEYNAQKIFVHSSYNSQNLQNDVAVIRLSSSVPIASSPNINTVCLPTSVPAAQTRCWVSGWGKNAFGNSGTYQNILKEVDVPIVNQSNCETALRSTKVGQFFTLDRTSFICAGGESGKDACTGDGGAPLVCQSGNQWQIVGMVTWGIGCATGGIPGVYVNVINYNSWINQKLTES</sequence>
<dbReference type="SUPFAM" id="SSF50494">
    <property type="entry name" value="Trypsin-like serine proteases"/>
    <property type="match status" value="1"/>
</dbReference>
<dbReference type="AlphaFoldDB" id="A0ABD1ZTP0"/>
<comment type="similarity">
    <text evidence="4">Belongs to the peptidase S1 family. CLIP subfamily.</text>
</comment>
<feature type="domain" description="Peptidase S1" evidence="8">
    <location>
        <begin position="86"/>
        <end position="342"/>
    </location>
</feature>
<accession>A0ABD1ZTP0</accession>
<evidence type="ECO:0000256" key="7">
    <source>
        <dbReference type="SAM" id="SignalP"/>
    </source>
</evidence>
<dbReference type="GO" id="GO:0005576">
    <property type="term" value="C:extracellular region"/>
    <property type="evidence" value="ECO:0007669"/>
    <property type="project" value="UniProtKB-SubCell"/>
</dbReference>
<keyword evidence="7" id="KW-0732">Signal</keyword>
<dbReference type="InterPro" id="IPR001254">
    <property type="entry name" value="Trypsin_dom"/>
</dbReference>
<dbReference type="Pfam" id="PF00089">
    <property type="entry name" value="Trypsin"/>
    <property type="match status" value="1"/>
</dbReference>
<comment type="subcellular location">
    <subcellularLocation>
        <location evidence="1">Secreted</location>
    </subcellularLocation>
</comment>
<evidence type="ECO:0000259" key="8">
    <source>
        <dbReference type="PROSITE" id="PS50240"/>
    </source>
</evidence>
<organism evidence="9 10">
    <name type="scientific">Vespula squamosa</name>
    <name type="common">Southern yellow jacket</name>
    <name type="synonym">Wasp</name>
    <dbReference type="NCBI Taxonomy" id="30214"/>
    <lineage>
        <taxon>Eukaryota</taxon>
        <taxon>Metazoa</taxon>
        <taxon>Ecdysozoa</taxon>
        <taxon>Arthropoda</taxon>
        <taxon>Hexapoda</taxon>
        <taxon>Insecta</taxon>
        <taxon>Pterygota</taxon>
        <taxon>Neoptera</taxon>
        <taxon>Endopterygota</taxon>
        <taxon>Hymenoptera</taxon>
        <taxon>Apocrita</taxon>
        <taxon>Aculeata</taxon>
        <taxon>Vespoidea</taxon>
        <taxon>Vespidae</taxon>
        <taxon>Vespinae</taxon>
        <taxon>Vespula</taxon>
    </lineage>
</organism>
<dbReference type="PANTHER" id="PTHR24256">
    <property type="entry name" value="TRYPTASE-RELATED"/>
    <property type="match status" value="1"/>
</dbReference>
<dbReference type="InterPro" id="IPR051487">
    <property type="entry name" value="Ser/Thr_Proteases_Immune/Dev"/>
</dbReference>
<keyword evidence="2" id="KW-0964">Secreted</keyword>
<dbReference type="CDD" id="cd00190">
    <property type="entry name" value="Tryp_SPc"/>
    <property type="match status" value="1"/>
</dbReference>
<evidence type="ECO:0000256" key="1">
    <source>
        <dbReference type="ARBA" id="ARBA00004613"/>
    </source>
</evidence>
<dbReference type="PROSITE" id="PS50240">
    <property type="entry name" value="TRYPSIN_DOM"/>
    <property type="match status" value="1"/>
</dbReference>
<dbReference type="PRINTS" id="PR00722">
    <property type="entry name" value="CHYMOTRYPSIN"/>
</dbReference>
<dbReference type="InterPro" id="IPR009003">
    <property type="entry name" value="Peptidase_S1_PA"/>
</dbReference>
<evidence type="ECO:0000256" key="6">
    <source>
        <dbReference type="ARBA" id="ARBA00076468"/>
    </source>
</evidence>